<dbReference type="PANTHER" id="PTHR13504:SF38">
    <property type="entry name" value="FIDO DOMAIN-CONTAINING PROTEIN"/>
    <property type="match status" value="1"/>
</dbReference>
<dbReference type="InterPro" id="IPR003812">
    <property type="entry name" value="Fido"/>
</dbReference>
<dbReference type="InterPro" id="IPR036597">
    <property type="entry name" value="Fido-like_dom_sf"/>
</dbReference>
<dbReference type="InterPro" id="IPR026287">
    <property type="entry name" value="SoFic-like"/>
</dbReference>
<dbReference type="EMBL" id="WHJH01000081">
    <property type="protein sequence ID" value="NHZ93611.1"/>
    <property type="molecule type" value="Genomic_DNA"/>
</dbReference>
<name>A0ABX0P4F8_9BURK</name>
<proteinExistence type="predicted"/>
<dbReference type="RefSeq" id="WP_166882295.1">
    <property type="nucleotide sequence ID" value="NZ_WHJH01000081.1"/>
</dbReference>
<dbReference type="SUPFAM" id="SSF140931">
    <property type="entry name" value="Fic-like"/>
    <property type="match status" value="1"/>
</dbReference>
<dbReference type="InterPro" id="IPR025758">
    <property type="entry name" value="Fic/DOC_N"/>
</dbReference>
<accession>A0ABX0P4F8</accession>
<feature type="domain" description="Fido" evidence="1">
    <location>
        <begin position="127"/>
        <end position="274"/>
    </location>
</feature>
<dbReference type="Proteomes" id="UP000609726">
    <property type="component" value="Unassembled WGS sequence"/>
</dbReference>
<sequence>MTPYQVGFNLEGAVEYHYGKFPPVSLDYAKVVNPLVEATSALARYDQMLKAMHNSEILLAPMRSQEAVISSRMEGTVSTLDEILQYEADHAEGQEDLSRARSEVIETWLYQRALTTAQEQMEHGQPLSPYLIRAAHEKLLSVGRGAKKDPGRFKTEQNYLADRYKKILFVPIRPEQLHDGMDALFKYLNESSDTPLIKAALSHVEFEALHPFKDGNGRIGRMLITLLLWSSATISQPHFYISGYFEEHKDEYIDTMRHVSETDDWTSWCVFFLHAVKAQAIRNLEVAENIRTLYEDMKIRFIEILGSRWSVSALDFIFTNPIFKSNKFTTQSGIPASTALRFLRTLSDKQLLTTVSEASGRRPAMYSFEPLLVLVRV</sequence>
<evidence type="ECO:0000259" key="1">
    <source>
        <dbReference type="PROSITE" id="PS51459"/>
    </source>
</evidence>
<comment type="caution">
    <text evidence="2">The sequence shown here is derived from an EMBL/GenBank/DDBJ whole genome shotgun (WGS) entry which is preliminary data.</text>
</comment>
<dbReference type="Pfam" id="PF02661">
    <property type="entry name" value="Fic"/>
    <property type="match status" value="1"/>
</dbReference>
<keyword evidence="3" id="KW-1185">Reference proteome</keyword>
<organism evidence="2 3">
    <name type="scientific">Massilia mucilaginosa</name>
    <dbReference type="NCBI Taxonomy" id="2609282"/>
    <lineage>
        <taxon>Bacteria</taxon>
        <taxon>Pseudomonadati</taxon>
        <taxon>Pseudomonadota</taxon>
        <taxon>Betaproteobacteria</taxon>
        <taxon>Burkholderiales</taxon>
        <taxon>Oxalobacteraceae</taxon>
        <taxon>Telluria group</taxon>
        <taxon>Massilia</taxon>
    </lineage>
</organism>
<dbReference type="PIRSF" id="PIRSF038925">
    <property type="entry name" value="AMP-prot_trans"/>
    <property type="match status" value="1"/>
</dbReference>
<dbReference type="PROSITE" id="PS51459">
    <property type="entry name" value="FIDO"/>
    <property type="match status" value="1"/>
</dbReference>
<dbReference type="Pfam" id="PF13784">
    <property type="entry name" value="Fic_N"/>
    <property type="match status" value="1"/>
</dbReference>
<protein>
    <submittedName>
        <fullName evidence="2">Fic family protein</fullName>
    </submittedName>
</protein>
<evidence type="ECO:0000313" key="3">
    <source>
        <dbReference type="Proteomes" id="UP000609726"/>
    </source>
</evidence>
<evidence type="ECO:0000313" key="2">
    <source>
        <dbReference type="EMBL" id="NHZ93611.1"/>
    </source>
</evidence>
<dbReference type="InterPro" id="IPR040198">
    <property type="entry name" value="Fido_containing"/>
</dbReference>
<dbReference type="Gene3D" id="1.10.3290.10">
    <property type="entry name" value="Fido-like domain"/>
    <property type="match status" value="1"/>
</dbReference>
<reference evidence="2 3" key="1">
    <citation type="submission" date="2019-10" db="EMBL/GenBank/DDBJ databases">
        <title>Taxonomy of Antarctic Massilia spp.: description of Massilia rubra sp. nov., Massilia aquatica sp. nov., Massilia mucilaginosa sp. nov., Massilia frigida sp. nov. isolated from streams, lakes and regoliths.</title>
        <authorList>
            <person name="Holochova P."/>
            <person name="Sedlacek I."/>
            <person name="Kralova S."/>
            <person name="Maslanova I."/>
            <person name="Busse H.-J."/>
            <person name="Stankova E."/>
            <person name="Vrbovska V."/>
            <person name="Kovarovic V."/>
            <person name="Bartak M."/>
            <person name="Svec P."/>
            <person name="Pantucek R."/>
        </authorList>
    </citation>
    <scope>NUCLEOTIDE SEQUENCE [LARGE SCALE GENOMIC DNA]</scope>
    <source>
        <strain evidence="2 3">CCM 8733</strain>
    </source>
</reference>
<dbReference type="PANTHER" id="PTHR13504">
    <property type="entry name" value="FIDO DOMAIN-CONTAINING PROTEIN DDB_G0283145"/>
    <property type="match status" value="1"/>
</dbReference>
<gene>
    <name evidence="2" type="ORF">F2P45_32125</name>
</gene>